<evidence type="ECO:0000313" key="4">
    <source>
        <dbReference type="Proteomes" id="UP001152321"/>
    </source>
</evidence>
<organism evidence="3 4">
    <name type="scientific">Bdellovibrio svalbardensis</name>
    <dbReference type="NCBI Taxonomy" id="2972972"/>
    <lineage>
        <taxon>Bacteria</taxon>
        <taxon>Pseudomonadati</taxon>
        <taxon>Bdellovibrionota</taxon>
        <taxon>Bdellovibrionia</taxon>
        <taxon>Bdellovibrionales</taxon>
        <taxon>Pseudobdellovibrionaceae</taxon>
        <taxon>Bdellovibrio</taxon>
    </lineage>
</organism>
<dbReference type="RefSeq" id="WP_277579425.1">
    <property type="nucleotide sequence ID" value="NZ_JANRMI010000005.1"/>
</dbReference>
<evidence type="ECO:0000256" key="1">
    <source>
        <dbReference type="ARBA" id="ARBA00023157"/>
    </source>
</evidence>
<protein>
    <submittedName>
        <fullName evidence="3">S1 family peptidase</fullName>
    </submittedName>
</protein>
<feature type="domain" description="Peptidase S1" evidence="2">
    <location>
        <begin position="47"/>
        <end position="290"/>
    </location>
</feature>
<dbReference type="SMART" id="SM00020">
    <property type="entry name" value="Tryp_SPc"/>
    <property type="match status" value="1"/>
</dbReference>
<dbReference type="InterPro" id="IPR001254">
    <property type="entry name" value="Trypsin_dom"/>
</dbReference>
<dbReference type="Gene3D" id="2.40.10.10">
    <property type="entry name" value="Trypsin-like serine proteases"/>
    <property type="match status" value="1"/>
</dbReference>
<dbReference type="InterPro" id="IPR009003">
    <property type="entry name" value="Peptidase_S1_PA"/>
</dbReference>
<evidence type="ECO:0000313" key="3">
    <source>
        <dbReference type="EMBL" id="MDG0817949.1"/>
    </source>
</evidence>
<evidence type="ECO:0000259" key="2">
    <source>
        <dbReference type="PROSITE" id="PS50240"/>
    </source>
</evidence>
<comment type="caution">
    <text evidence="3">The sequence shown here is derived from an EMBL/GenBank/DDBJ whole genome shotgun (WGS) entry which is preliminary data.</text>
</comment>
<sequence>MTETILISPLRRLGVALLLATMLVGCNQSNIEHPGADKNDFSNRADIIGGEIKIQRNTPASRSVVLIELLDEQLRPLTFCTATLIGAHTILTAGHCFDVKLIGPVKKFRVLFENFYKPEGPREQRQGLAYLVNPTYNSRGIYDHDIALGVFAGALPAGFAPVSIDENINANYANELVFAYGYGRTKDYTGQRAEDLRYSSGTLFRGILKVDPWFKETPDRYFTLNEWPTHLCQGDSGGPQFLDRNGELKVIGVNSASFGKKLPNGIQDCSGKSQATKVAPFAGWLHKEERKLLRMISTTEF</sequence>
<keyword evidence="4" id="KW-1185">Reference proteome</keyword>
<dbReference type="InterPro" id="IPR043504">
    <property type="entry name" value="Peptidase_S1_PA_chymotrypsin"/>
</dbReference>
<dbReference type="SUPFAM" id="SSF50494">
    <property type="entry name" value="Trypsin-like serine proteases"/>
    <property type="match status" value="1"/>
</dbReference>
<dbReference type="InterPro" id="IPR050430">
    <property type="entry name" value="Peptidase_S1"/>
</dbReference>
<dbReference type="PANTHER" id="PTHR24276">
    <property type="entry name" value="POLYSERASE-RELATED"/>
    <property type="match status" value="1"/>
</dbReference>
<keyword evidence="1" id="KW-1015">Disulfide bond</keyword>
<proteinExistence type="predicted"/>
<gene>
    <name evidence="3" type="ORF">NWE73_16320</name>
</gene>
<name>A0ABT6DM40_9BACT</name>
<dbReference type="PROSITE" id="PS50240">
    <property type="entry name" value="TRYPSIN_DOM"/>
    <property type="match status" value="1"/>
</dbReference>
<reference evidence="3" key="1">
    <citation type="submission" date="2022-08" db="EMBL/GenBank/DDBJ databases">
        <title>Novel Bdellovibrio Species Isolated from Svalbard: Designation Bdellovibrio svalbardensis.</title>
        <authorList>
            <person name="Mitchell R.J."/>
            <person name="Choi S.Y."/>
        </authorList>
    </citation>
    <scope>NUCLEOTIDE SEQUENCE</scope>
    <source>
        <strain evidence="3">PAP01</strain>
    </source>
</reference>
<dbReference type="EMBL" id="JANRMI010000005">
    <property type="protein sequence ID" value="MDG0817949.1"/>
    <property type="molecule type" value="Genomic_DNA"/>
</dbReference>
<dbReference type="Proteomes" id="UP001152321">
    <property type="component" value="Unassembled WGS sequence"/>
</dbReference>
<accession>A0ABT6DM40</accession>
<dbReference type="PROSITE" id="PS00134">
    <property type="entry name" value="TRYPSIN_HIS"/>
    <property type="match status" value="1"/>
</dbReference>
<dbReference type="PANTHER" id="PTHR24276:SF98">
    <property type="entry name" value="FI18310P1-RELATED"/>
    <property type="match status" value="1"/>
</dbReference>
<dbReference type="InterPro" id="IPR018114">
    <property type="entry name" value="TRYPSIN_HIS"/>
</dbReference>
<dbReference type="Pfam" id="PF00089">
    <property type="entry name" value="Trypsin"/>
    <property type="match status" value="1"/>
</dbReference>